<reference evidence="2 3" key="1">
    <citation type="submission" date="2019-02" db="EMBL/GenBank/DDBJ databases">
        <title>Genome sequencing of the rare red list fungi Hericium alpestre (H. flagellum).</title>
        <authorList>
            <person name="Buettner E."/>
            <person name="Kellner H."/>
        </authorList>
    </citation>
    <scope>NUCLEOTIDE SEQUENCE [LARGE SCALE GENOMIC DNA]</scope>
    <source>
        <strain evidence="2 3">DSM 108284</strain>
    </source>
</reference>
<evidence type="ECO:0000256" key="1">
    <source>
        <dbReference type="SAM" id="Phobius"/>
    </source>
</evidence>
<keyword evidence="1" id="KW-1133">Transmembrane helix</keyword>
<protein>
    <submittedName>
        <fullName evidence="2">Uncharacterized protein</fullName>
    </submittedName>
</protein>
<proteinExistence type="predicted"/>
<evidence type="ECO:0000313" key="2">
    <source>
        <dbReference type="EMBL" id="TFY79517.1"/>
    </source>
</evidence>
<gene>
    <name evidence="2" type="ORF">EWM64_g4502</name>
</gene>
<dbReference type="AlphaFoldDB" id="A0A4Y9ZZL6"/>
<evidence type="ECO:0000313" key="3">
    <source>
        <dbReference type="Proteomes" id="UP000298061"/>
    </source>
</evidence>
<dbReference type="Proteomes" id="UP000298061">
    <property type="component" value="Unassembled WGS sequence"/>
</dbReference>
<accession>A0A4Y9ZZL6</accession>
<feature type="transmembrane region" description="Helical" evidence="1">
    <location>
        <begin position="20"/>
        <end position="40"/>
    </location>
</feature>
<sequence length="49" mass="5714">MLNKAAAKAENHYLQFAVQWSSIGILVHVRLFTLIVDIYWQLYFTTTTP</sequence>
<name>A0A4Y9ZZL6_9AGAM</name>
<keyword evidence="3" id="KW-1185">Reference proteome</keyword>
<keyword evidence="1" id="KW-0472">Membrane</keyword>
<comment type="caution">
    <text evidence="2">The sequence shown here is derived from an EMBL/GenBank/DDBJ whole genome shotgun (WGS) entry which is preliminary data.</text>
</comment>
<keyword evidence="1" id="KW-0812">Transmembrane</keyword>
<dbReference type="EMBL" id="SFCI01000489">
    <property type="protein sequence ID" value="TFY79517.1"/>
    <property type="molecule type" value="Genomic_DNA"/>
</dbReference>
<organism evidence="2 3">
    <name type="scientific">Hericium alpestre</name>
    <dbReference type="NCBI Taxonomy" id="135208"/>
    <lineage>
        <taxon>Eukaryota</taxon>
        <taxon>Fungi</taxon>
        <taxon>Dikarya</taxon>
        <taxon>Basidiomycota</taxon>
        <taxon>Agaricomycotina</taxon>
        <taxon>Agaricomycetes</taxon>
        <taxon>Russulales</taxon>
        <taxon>Hericiaceae</taxon>
        <taxon>Hericium</taxon>
    </lineage>
</organism>